<name>A0A9D1TG69_9FIRM</name>
<feature type="transmembrane region" description="Helical" evidence="1">
    <location>
        <begin position="18"/>
        <end position="37"/>
    </location>
</feature>
<dbReference type="AlphaFoldDB" id="A0A9D1TG69"/>
<keyword evidence="1" id="KW-1133">Transmembrane helix</keyword>
<comment type="caution">
    <text evidence="2">The sequence shown here is derived from an EMBL/GenBank/DDBJ whole genome shotgun (WGS) entry which is preliminary data.</text>
</comment>
<accession>A0A9D1TG69</accession>
<gene>
    <name evidence="2" type="ORF">H9747_08870</name>
</gene>
<sequence>MDERINTKKYKGSYTVEMALLAGIWLLVIFASLLLLIGTYTRIRDTAALAEAAVYGSSCAVSSSGNGVEEATGRLQGRGDYFSVSGSKREITAGFSHTIRIPFWNLRWQQTETLKSKVIRPVLFIEKVEKARNLIQAAKDP</sequence>
<organism evidence="2 3">
    <name type="scientific">Candidatus Blautia stercorigallinarum</name>
    <dbReference type="NCBI Taxonomy" id="2838501"/>
    <lineage>
        <taxon>Bacteria</taxon>
        <taxon>Bacillati</taxon>
        <taxon>Bacillota</taxon>
        <taxon>Clostridia</taxon>
        <taxon>Lachnospirales</taxon>
        <taxon>Lachnospiraceae</taxon>
        <taxon>Blautia</taxon>
    </lineage>
</organism>
<evidence type="ECO:0000256" key="1">
    <source>
        <dbReference type="SAM" id="Phobius"/>
    </source>
</evidence>
<keyword evidence="1" id="KW-0472">Membrane</keyword>
<proteinExistence type="predicted"/>
<dbReference type="EMBL" id="DXIQ01000055">
    <property type="protein sequence ID" value="HIV39092.1"/>
    <property type="molecule type" value="Genomic_DNA"/>
</dbReference>
<reference evidence="2" key="1">
    <citation type="journal article" date="2021" name="PeerJ">
        <title>Extensive microbial diversity within the chicken gut microbiome revealed by metagenomics and culture.</title>
        <authorList>
            <person name="Gilroy R."/>
            <person name="Ravi A."/>
            <person name="Getino M."/>
            <person name="Pursley I."/>
            <person name="Horton D.L."/>
            <person name="Alikhan N.F."/>
            <person name="Baker D."/>
            <person name="Gharbi K."/>
            <person name="Hall N."/>
            <person name="Watson M."/>
            <person name="Adriaenssens E.M."/>
            <person name="Foster-Nyarko E."/>
            <person name="Jarju S."/>
            <person name="Secka A."/>
            <person name="Antonio M."/>
            <person name="Oren A."/>
            <person name="Chaudhuri R.R."/>
            <person name="La Ragione R."/>
            <person name="Hildebrand F."/>
            <person name="Pallen M.J."/>
        </authorList>
    </citation>
    <scope>NUCLEOTIDE SEQUENCE</scope>
    <source>
        <strain evidence="2">CHK195-9823</strain>
    </source>
</reference>
<reference evidence="2" key="2">
    <citation type="submission" date="2021-04" db="EMBL/GenBank/DDBJ databases">
        <authorList>
            <person name="Gilroy R."/>
        </authorList>
    </citation>
    <scope>NUCLEOTIDE SEQUENCE</scope>
    <source>
        <strain evidence="2">CHK195-9823</strain>
    </source>
</reference>
<evidence type="ECO:0000313" key="2">
    <source>
        <dbReference type="EMBL" id="HIV39092.1"/>
    </source>
</evidence>
<dbReference type="Proteomes" id="UP000886814">
    <property type="component" value="Unassembled WGS sequence"/>
</dbReference>
<keyword evidence="1" id="KW-0812">Transmembrane</keyword>
<protein>
    <submittedName>
        <fullName evidence="2">Pilus assembly protein</fullName>
    </submittedName>
</protein>
<evidence type="ECO:0000313" key="3">
    <source>
        <dbReference type="Proteomes" id="UP000886814"/>
    </source>
</evidence>